<evidence type="ECO:0008006" key="4">
    <source>
        <dbReference type="Google" id="ProtNLM"/>
    </source>
</evidence>
<keyword evidence="3" id="KW-1185">Reference proteome</keyword>
<name>A0A165CRU1_9BASI</name>
<dbReference type="PANTHER" id="PTHR28027">
    <property type="entry name" value="TRANSCRIPTIONAL REGULATOR MIT1"/>
    <property type="match status" value="1"/>
</dbReference>
<feature type="compositionally biased region" description="Polar residues" evidence="1">
    <location>
        <begin position="211"/>
        <end position="222"/>
    </location>
</feature>
<dbReference type="GO" id="GO:0003677">
    <property type="term" value="F:DNA binding"/>
    <property type="evidence" value="ECO:0007669"/>
    <property type="project" value="TreeGrafter"/>
</dbReference>
<feature type="region of interest" description="Disordered" evidence="1">
    <location>
        <begin position="188"/>
        <end position="283"/>
    </location>
</feature>
<dbReference type="InterPro" id="IPR018608">
    <property type="entry name" value="Gti1/Pac2"/>
</dbReference>
<accession>A0A165CRU1</accession>
<feature type="compositionally biased region" description="Basic and acidic residues" evidence="1">
    <location>
        <begin position="98"/>
        <end position="114"/>
    </location>
</feature>
<dbReference type="Proteomes" id="UP000076842">
    <property type="component" value="Unassembled WGS sequence"/>
</dbReference>
<evidence type="ECO:0000313" key="2">
    <source>
        <dbReference type="EMBL" id="KZT51276.1"/>
    </source>
</evidence>
<feature type="compositionally biased region" description="Polar residues" evidence="1">
    <location>
        <begin position="262"/>
        <end position="275"/>
    </location>
</feature>
<reference evidence="2 3" key="1">
    <citation type="journal article" date="2016" name="Mol. Biol. Evol.">
        <title>Comparative Genomics of Early-Diverging Mushroom-Forming Fungi Provides Insights into the Origins of Lignocellulose Decay Capabilities.</title>
        <authorList>
            <person name="Nagy L.G."/>
            <person name="Riley R."/>
            <person name="Tritt A."/>
            <person name="Adam C."/>
            <person name="Daum C."/>
            <person name="Floudas D."/>
            <person name="Sun H."/>
            <person name="Yadav J.S."/>
            <person name="Pangilinan J."/>
            <person name="Larsson K.H."/>
            <person name="Matsuura K."/>
            <person name="Barry K."/>
            <person name="Labutti K."/>
            <person name="Kuo R."/>
            <person name="Ohm R.A."/>
            <person name="Bhattacharya S.S."/>
            <person name="Shirouzu T."/>
            <person name="Yoshinaga Y."/>
            <person name="Martin F.M."/>
            <person name="Grigoriev I.V."/>
            <person name="Hibbett D.S."/>
        </authorList>
    </citation>
    <scope>NUCLEOTIDE SEQUENCE [LARGE SCALE GENOMIC DNA]</scope>
    <source>
        <strain evidence="2 3">HHB12733</strain>
    </source>
</reference>
<dbReference type="OrthoDB" id="5572844at2759"/>
<feature type="compositionally biased region" description="Polar residues" evidence="1">
    <location>
        <begin position="233"/>
        <end position="252"/>
    </location>
</feature>
<evidence type="ECO:0000313" key="3">
    <source>
        <dbReference type="Proteomes" id="UP000076842"/>
    </source>
</evidence>
<gene>
    <name evidence="2" type="ORF">CALCODRAFT_145878</name>
</gene>
<feature type="region of interest" description="Disordered" evidence="1">
    <location>
        <begin position="98"/>
        <end position="132"/>
    </location>
</feature>
<dbReference type="InParanoid" id="A0A165CRU1"/>
<dbReference type="Pfam" id="PF09729">
    <property type="entry name" value="Gti1_Pac2"/>
    <property type="match status" value="1"/>
</dbReference>
<evidence type="ECO:0000256" key="1">
    <source>
        <dbReference type="SAM" id="MobiDB-lite"/>
    </source>
</evidence>
<dbReference type="AlphaFoldDB" id="A0A165CRU1"/>
<dbReference type="PANTHER" id="PTHR28027:SF1">
    <property type="entry name" value="CAMP INDEPENDENT REGULATORY PROTEIN (AFU_ORTHOLOGUE AFUA_3G09640)"/>
    <property type="match status" value="1"/>
</dbReference>
<dbReference type="EMBL" id="KV424116">
    <property type="protein sequence ID" value="KZT51276.1"/>
    <property type="molecule type" value="Genomic_DNA"/>
</dbReference>
<protein>
    <recommendedName>
        <fullName evidence="4">cAMP-independent regulatory protein pac2</fullName>
    </recommendedName>
</protein>
<organism evidence="2 3">
    <name type="scientific">Calocera cornea HHB12733</name>
    <dbReference type="NCBI Taxonomy" id="1353952"/>
    <lineage>
        <taxon>Eukaryota</taxon>
        <taxon>Fungi</taxon>
        <taxon>Dikarya</taxon>
        <taxon>Basidiomycota</taxon>
        <taxon>Agaricomycotina</taxon>
        <taxon>Dacrymycetes</taxon>
        <taxon>Dacrymycetales</taxon>
        <taxon>Dacrymycetaceae</taxon>
        <taxon>Calocera</taxon>
    </lineage>
</organism>
<proteinExistence type="predicted"/>
<sequence length="435" mass="47488">MHMQKPTHSYLQIRNAHEAHIVMEAVRRGHLPLITRRLSTKERQDLIAHGAVFVWEESDYRGGVDRGGIERWTDGCKWSQSRMHEPFLLYEEKAEVPKEESEKLSGDKKGDAASRARRQNRPNKPDGLTKQTYSALLTPDTVSPGQKPAKWHLTCYFLRSLLTKLPLVEDDPLLSGLRPEPGTFVTAKGLTRRKSSAASLDPSDDALARLHSTSGNTSQNGGAISLRGANGSVAETESDASLSPTVSTSPQSPYDMRYATHSPWSGTSSVTGNSPLTPPAQYGVPHSPQVPPPHYPVVMPQYHYPPPHGAYHHHPSQAHLSTSSASPTGNFHMFQSSRENVSLPPIRGAHPVDRARLPSVQMGWCAPEAAGLGVQMPPPPMSNGVTYGEGQGMPSANGSVYDARQGCYVDATMSARPQYHDEHRGWGVSVAVKNE</sequence>